<dbReference type="GO" id="GO:0042597">
    <property type="term" value="C:periplasmic space"/>
    <property type="evidence" value="ECO:0007669"/>
    <property type="project" value="InterPro"/>
</dbReference>
<evidence type="ECO:0000313" key="3">
    <source>
        <dbReference type="Proteomes" id="UP000239772"/>
    </source>
</evidence>
<keyword evidence="3" id="KW-1185">Reference proteome</keyword>
<evidence type="ECO:0000313" key="2">
    <source>
        <dbReference type="EMBL" id="PSC06158.1"/>
    </source>
</evidence>
<comment type="caution">
    <text evidence="2">The sequence shown here is derived from an EMBL/GenBank/DDBJ whole genome shotgun (WGS) entry which is preliminary data.</text>
</comment>
<dbReference type="AlphaFoldDB" id="A0A2T1HX58"/>
<evidence type="ECO:0000256" key="1">
    <source>
        <dbReference type="SAM" id="SignalP"/>
    </source>
</evidence>
<feature type="signal peptide" evidence="1">
    <location>
        <begin position="1"/>
        <end position="22"/>
    </location>
</feature>
<dbReference type="Proteomes" id="UP000239772">
    <property type="component" value="Unassembled WGS sequence"/>
</dbReference>
<protein>
    <recommendedName>
        <fullName evidence="4">LTXXQ motif family protein</fullName>
    </recommendedName>
</protein>
<proteinExistence type="predicted"/>
<dbReference type="InterPro" id="IPR012899">
    <property type="entry name" value="LTXXQ"/>
</dbReference>
<dbReference type="OrthoDB" id="8451554at2"/>
<accession>A0A2T1HX58</accession>
<gene>
    <name evidence="2" type="ORF">SLNSH_04985</name>
</gene>
<keyword evidence="1" id="KW-0732">Signal</keyword>
<sequence>MLKLAFAGLTSLVIVASGPALAQGAAPGPLAQRISQGASELLNAADWKALTESRIDVIKTALQLTPEQAKLWPAVEDAIRSRAQMRYLRLQALATPRTERRDVIELMRDRADVLSQRSAALKKLADAWQPLFATLDGAQKARLKILAVYMIHEARDAVESRRMQLEDEYDGEAVD</sequence>
<evidence type="ECO:0008006" key="4">
    <source>
        <dbReference type="Google" id="ProtNLM"/>
    </source>
</evidence>
<dbReference type="Pfam" id="PF07813">
    <property type="entry name" value="LTXXQ"/>
    <property type="match status" value="1"/>
</dbReference>
<feature type="chain" id="PRO_5015488393" description="LTXXQ motif family protein" evidence="1">
    <location>
        <begin position="23"/>
        <end position="175"/>
    </location>
</feature>
<reference evidence="3" key="1">
    <citation type="submission" date="2018-03" db="EMBL/GenBank/DDBJ databases">
        <authorList>
            <person name="Sun L."/>
            <person name="Liu H."/>
            <person name="Chen W."/>
            <person name="Huang K."/>
            <person name="Liu W."/>
            <person name="Gao X."/>
        </authorList>
    </citation>
    <scope>NUCLEOTIDE SEQUENCE [LARGE SCALE GENOMIC DNA]</scope>
    <source>
        <strain evidence="3">SH9</strain>
    </source>
</reference>
<name>A0A2T1HX58_9HYPH</name>
<organism evidence="2 3">
    <name type="scientific">Alsobacter soli</name>
    <dbReference type="NCBI Taxonomy" id="2109933"/>
    <lineage>
        <taxon>Bacteria</taxon>
        <taxon>Pseudomonadati</taxon>
        <taxon>Pseudomonadota</taxon>
        <taxon>Alphaproteobacteria</taxon>
        <taxon>Hyphomicrobiales</taxon>
        <taxon>Alsobacteraceae</taxon>
        <taxon>Alsobacter</taxon>
    </lineage>
</organism>
<dbReference type="RefSeq" id="WP_106335566.1">
    <property type="nucleotide sequence ID" value="NZ_PVZS01000004.1"/>
</dbReference>
<dbReference type="EMBL" id="PVZS01000004">
    <property type="protein sequence ID" value="PSC06158.1"/>
    <property type="molecule type" value="Genomic_DNA"/>
</dbReference>